<name>D6TVP5_KTERA</name>
<reference evidence="1 2" key="1">
    <citation type="journal article" date="2011" name="Stand. Genomic Sci.">
        <title>Non-contiguous finished genome sequence and contextual data of the filamentous soil bacterium Ktedonobacter racemifer type strain (SOSP1-21).</title>
        <authorList>
            <person name="Chang Y.J."/>
            <person name="Land M."/>
            <person name="Hauser L."/>
            <person name="Chertkov O."/>
            <person name="Del Rio T.G."/>
            <person name="Nolan M."/>
            <person name="Copeland A."/>
            <person name="Tice H."/>
            <person name="Cheng J.F."/>
            <person name="Lucas S."/>
            <person name="Han C."/>
            <person name="Goodwin L."/>
            <person name="Pitluck S."/>
            <person name="Ivanova N."/>
            <person name="Ovchinikova G."/>
            <person name="Pati A."/>
            <person name="Chen A."/>
            <person name="Palaniappan K."/>
            <person name="Mavromatis K."/>
            <person name="Liolios K."/>
            <person name="Brettin T."/>
            <person name="Fiebig A."/>
            <person name="Rohde M."/>
            <person name="Abt B."/>
            <person name="Goker M."/>
            <person name="Detter J.C."/>
            <person name="Woyke T."/>
            <person name="Bristow J."/>
            <person name="Eisen J.A."/>
            <person name="Markowitz V."/>
            <person name="Hugenholtz P."/>
            <person name="Kyrpides N.C."/>
            <person name="Klenk H.P."/>
            <person name="Lapidus A."/>
        </authorList>
    </citation>
    <scope>NUCLEOTIDE SEQUENCE [LARGE SCALE GENOMIC DNA]</scope>
    <source>
        <strain evidence="2">DSM 44963</strain>
    </source>
</reference>
<dbReference type="AlphaFoldDB" id="D6TVP5"/>
<evidence type="ECO:0000313" key="1">
    <source>
        <dbReference type="EMBL" id="EFH84278.1"/>
    </source>
</evidence>
<comment type="caution">
    <text evidence="1">The sequence shown here is derived from an EMBL/GenBank/DDBJ whole genome shotgun (WGS) entry which is preliminary data.</text>
</comment>
<organism evidence="1 2">
    <name type="scientific">Ktedonobacter racemifer DSM 44963</name>
    <dbReference type="NCBI Taxonomy" id="485913"/>
    <lineage>
        <taxon>Bacteria</taxon>
        <taxon>Bacillati</taxon>
        <taxon>Chloroflexota</taxon>
        <taxon>Ktedonobacteria</taxon>
        <taxon>Ktedonobacterales</taxon>
        <taxon>Ktedonobacteraceae</taxon>
        <taxon>Ktedonobacter</taxon>
    </lineage>
</organism>
<gene>
    <name evidence="1" type="ORF">Krac_5303</name>
</gene>
<keyword evidence="2" id="KW-1185">Reference proteome</keyword>
<protein>
    <submittedName>
        <fullName evidence="1">Uncharacterized protein</fullName>
    </submittedName>
</protein>
<proteinExistence type="predicted"/>
<dbReference type="Proteomes" id="UP000004508">
    <property type="component" value="Unassembled WGS sequence"/>
</dbReference>
<accession>D6TVP5</accession>
<sequence>MQATATYDASHYPFGTDIIFKDDLSTLSGKWKTSSDCTNQKGVLHVSETKGRAFYPCLSTFDPFYDGSGKYTYEVTIKQMDASAAGLIFRGKNDDQYYHFLLVSSDGTYTLSVYDTLDKFKPYQVIKSGKLQGQLSFPLRIGVVIIDKQSIGLYANSVELANVTDDNAGVTGDLGVAVFNNQGTKTAWTDFVNAKCWAHRGEW</sequence>
<dbReference type="Gene3D" id="2.60.120.560">
    <property type="entry name" value="Exo-inulinase, domain 1"/>
    <property type="match status" value="1"/>
</dbReference>
<dbReference type="EMBL" id="ADVG01000003">
    <property type="protein sequence ID" value="EFH84278.1"/>
    <property type="molecule type" value="Genomic_DNA"/>
</dbReference>
<evidence type="ECO:0000313" key="2">
    <source>
        <dbReference type="Proteomes" id="UP000004508"/>
    </source>
</evidence>
<dbReference type="InParanoid" id="D6TVP5"/>